<evidence type="ECO:0000259" key="8">
    <source>
        <dbReference type="Pfam" id="PF02840"/>
    </source>
</evidence>
<dbReference type="AlphaFoldDB" id="C1EJB5"/>
<dbReference type="KEGG" id="mis:MICPUN_70252"/>
<dbReference type="eggNOG" id="KOG2808">
    <property type="taxonomic scope" value="Eukaryota"/>
</dbReference>
<dbReference type="OMA" id="ANEAYMM"/>
<dbReference type="Pfam" id="PF02840">
    <property type="entry name" value="Prp18"/>
    <property type="match status" value="1"/>
</dbReference>
<protein>
    <recommendedName>
        <fullName evidence="3">Pre-mRNA-splicing factor 18</fullName>
    </recommendedName>
</protein>
<evidence type="ECO:0000256" key="7">
    <source>
        <dbReference type="ARBA" id="ARBA00023242"/>
    </source>
</evidence>
<feature type="non-terminal residue" evidence="9">
    <location>
        <position position="1"/>
    </location>
</feature>
<sequence>IDQVAVYFKSLIEEWERELESKPEDWVYSNAGKQSVANCRLCKQHMRPLFKRIKRRELPVDIERALFLIVKSMKERNYRKAADMYIGIAVGNAAWPIGVTSVGIHERSAREKIGAQTQAHAMHDEETRKYLQSIKRLITFAQRAYPTVPSLSLDFNS</sequence>
<dbReference type="GO" id="GO:0071021">
    <property type="term" value="C:U2-type post-spliceosomal complex"/>
    <property type="evidence" value="ECO:0007669"/>
    <property type="project" value="TreeGrafter"/>
</dbReference>
<dbReference type="InterPro" id="IPR039979">
    <property type="entry name" value="PRPF18"/>
</dbReference>
<dbReference type="Proteomes" id="UP000002009">
    <property type="component" value="Chromosome 16"/>
</dbReference>
<dbReference type="PANTHER" id="PTHR13007:SF19">
    <property type="entry name" value="PRE-MRNA-SPLICING FACTOR 18"/>
    <property type="match status" value="1"/>
</dbReference>
<evidence type="ECO:0000256" key="2">
    <source>
        <dbReference type="ARBA" id="ARBA00008137"/>
    </source>
</evidence>
<feature type="non-terminal residue" evidence="9">
    <location>
        <position position="157"/>
    </location>
</feature>
<keyword evidence="7" id="KW-0539">Nucleus</keyword>
<keyword evidence="6" id="KW-0508">mRNA splicing</keyword>
<name>C1EJB5_MICCC</name>
<keyword evidence="5" id="KW-0747">Spliceosome</keyword>
<accession>C1EJB5</accession>
<dbReference type="InParanoid" id="C1EJB5"/>
<dbReference type="GO" id="GO:0046540">
    <property type="term" value="C:U4/U6 x U5 tri-snRNP complex"/>
    <property type="evidence" value="ECO:0007669"/>
    <property type="project" value="TreeGrafter"/>
</dbReference>
<dbReference type="GeneID" id="8249684"/>
<comment type="subcellular location">
    <subcellularLocation>
        <location evidence="1">Nucleus</location>
    </subcellularLocation>
</comment>
<dbReference type="EMBL" id="CP001334">
    <property type="protein sequence ID" value="ACO68157.1"/>
    <property type="molecule type" value="Genomic_DNA"/>
</dbReference>
<dbReference type="GO" id="GO:0000350">
    <property type="term" value="P:generation of catalytic spliceosome for second transesterification step"/>
    <property type="evidence" value="ECO:0007669"/>
    <property type="project" value="TreeGrafter"/>
</dbReference>
<evidence type="ECO:0000256" key="3">
    <source>
        <dbReference type="ARBA" id="ARBA00018242"/>
    </source>
</evidence>
<dbReference type="PANTHER" id="PTHR13007">
    <property type="entry name" value="PRE-MRNA SPLICING FACTOR-RELATED"/>
    <property type="match status" value="1"/>
</dbReference>
<keyword evidence="4" id="KW-0507">mRNA processing</keyword>
<dbReference type="Gene3D" id="1.20.940.10">
    <property type="entry name" value="Functional domain of the splicing factor Prp18"/>
    <property type="match status" value="1"/>
</dbReference>
<evidence type="ECO:0000256" key="6">
    <source>
        <dbReference type="ARBA" id="ARBA00023187"/>
    </source>
</evidence>
<reference evidence="9 10" key="1">
    <citation type="journal article" date="2009" name="Science">
        <title>Green evolution and dynamic adaptations revealed by genomes of the marine picoeukaryotes Micromonas.</title>
        <authorList>
            <person name="Worden A.Z."/>
            <person name="Lee J.H."/>
            <person name="Mock T."/>
            <person name="Rouze P."/>
            <person name="Simmons M.P."/>
            <person name="Aerts A.L."/>
            <person name="Allen A.E."/>
            <person name="Cuvelier M.L."/>
            <person name="Derelle E."/>
            <person name="Everett M.V."/>
            <person name="Foulon E."/>
            <person name="Grimwood J."/>
            <person name="Gundlach H."/>
            <person name="Henrissat B."/>
            <person name="Napoli C."/>
            <person name="McDonald S.M."/>
            <person name="Parker M.S."/>
            <person name="Rombauts S."/>
            <person name="Salamov A."/>
            <person name="Von Dassow P."/>
            <person name="Badger J.H."/>
            <person name="Coutinho P.M."/>
            <person name="Demir E."/>
            <person name="Dubchak I."/>
            <person name="Gentemann C."/>
            <person name="Eikrem W."/>
            <person name="Gready J.E."/>
            <person name="John U."/>
            <person name="Lanier W."/>
            <person name="Lindquist E.A."/>
            <person name="Lucas S."/>
            <person name="Mayer K.F."/>
            <person name="Moreau H."/>
            <person name="Not F."/>
            <person name="Otillar R."/>
            <person name="Panaud O."/>
            <person name="Pangilinan J."/>
            <person name="Paulsen I."/>
            <person name="Piegu B."/>
            <person name="Poliakov A."/>
            <person name="Robbens S."/>
            <person name="Schmutz J."/>
            <person name="Toulza E."/>
            <person name="Wyss T."/>
            <person name="Zelensky A."/>
            <person name="Zhou K."/>
            <person name="Armbrust E.V."/>
            <person name="Bhattacharya D."/>
            <person name="Goodenough U.W."/>
            <person name="Van de Peer Y."/>
            <person name="Grigoriev I.V."/>
        </authorList>
    </citation>
    <scope>NUCLEOTIDE SEQUENCE [LARGE SCALE GENOMIC DNA]</scope>
    <source>
        <strain evidence="10">RCC299 / NOUM17</strain>
    </source>
</reference>
<comment type="similarity">
    <text evidence="2">Belongs to the PRP18 family.</text>
</comment>
<dbReference type="InterPro" id="IPR004098">
    <property type="entry name" value="Prp18"/>
</dbReference>
<dbReference type="SUPFAM" id="SSF47938">
    <property type="entry name" value="Functional domain of the splicing factor Prp18"/>
    <property type="match status" value="1"/>
</dbReference>
<evidence type="ECO:0000256" key="4">
    <source>
        <dbReference type="ARBA" id="ARBA00022664"/>
    </source>
</evidence>
<proteinExistence type="inferred from homology"/>
<evidence type="ECO:0000256" key="1">
    <source>
        <dbReference type="ARBA" id="ARBA00004123"/>
    </source>
</evidence>
<organism evidence="9 10">
    <name type="scientific">Micromonas commoda (strain RCC299 / NOUM17 / CCMP2709)</name>
    <name type="common">Picoplanktonic green alga</name>
    <dbReference type="NCBI Taxonomy" id="296587"/>
    <lineage>
        <taxon>Eukaryota</taxon>
        <taxon>Viridiplantae</taxon>
        <taxon>Chlorophyta</taxon>
        <taxon>Mamiellophyceae</taxon>
        <taxon>Mamiellales</taxon>
        <taxon>Mamiellaceae</taxon>
        <taxon>Micromonas</taxon>
    </lineage>
</organism>
<dbReference type="RefSeq" id="XP_002506899.1">
    <property type="nucleotide sequence ID" value="XM_002506853.1"/>
</dbReference>
<dbReference type="STRING" id="296587.C1EJB5"/>
<gene>
    <name evidence="9" type="ORF">MICPUN_70252</name>
</gene>
<dbReference type="OrthoDB" id="10261918at2759"/>
<evidence type="ECO:0000256" key="5">
    <source>
        <dbReference type="ARBA" id="ARBA00022728"/>
    </source>
</evidence>
<evidence type="ECO:0000313" key="10">
    <source>
        <dbReference type="Proteomes" id="UP000002009"/>
    </source>
</evidence>
<dbReference type="GO" id="GO:0005682">
    <property type="term" value="C:U5 snRNP"/>
    <property type="evidence" value="ECO:0007669"/>
    <property type="project" value="TreeGrafter"/>
</dbReference>
<feature type="domain" description="Prp18" evidence="8">
    <location>
        <begin position="6"/>
        <end position="147"/>
    </location>
</feature>
<evidence type="ECO:0000313" key="9">
    <source>
        <dbReference type="EMBL" id="ACO68157.1"/>
    </source>
</evidence>
<keyword evidence="10" id="KW-1185">Reference proteome</keyword>